<dbReference type="Gene3D" id="3.40.50.300">
    <property type="entry name" value="P-loop containing nucleotide triphosphate hydrolases"/>
    <property type="match status" value="1"/>
</dbReference>
<dbReference type="OrthoDB" id="9806690at2"/>
<keyword evidence="7" id="KW-1185">Reference proteome</keyword>
<gene>
    <name evidence="6" type="ORF">CQ13_37565</name>
</gene>
<dbReference type="InterPro" id="IPR013986">
    <property type="entry name" value="DExx_box_DNA_helicase_dom_sf"/>
</dbReference>
<dbReference type="AlphaFoldDB" id="A0A0R3M412"/>
<proteinExistence type="predicted"/>
<dbReference type="GO" id="GO:0005524">
    <property type="term" value="F:ATP binding"/>
    <property type="evidence" value="ECO:0007669"/>
    <property type="project" value="UniProtKB-KW"/>
</dbReference>
<evidence type="ECO:0000256" key="3">
    <source>
        <dbReference type="ARBA" id="ARBA00022806"/>
    </source>
</evidence>
<protein>
    <recommendedName>
        <fullName evidence="5">UvrD-like helicase ATP-binding domain-containing protein</fullName>
    </recommendedName>
</protein>
<evidence type="ECO:0000256" key="1">
    <source>
        <dbReference type="ARBA" id="ARBA00022741"/>
    </source>
</evidence>
<evidence type="ECO:0000256" key="4">
    <source>
        <dbReference type="ARBA" id="ARBA00022840"/>
    </source>
</evidence>
<reference evidence="6 7" key="1">
    <citation type="submission" date="2014-03" db="EMBL/GenBank/DDBJ databases">
        <title>Bradyrhizobium valentinum sp. nov., isolated from effective nodules of Lupinus mariae-josephae, a lupine endemic of basic-lime soils in Eastern Spain.</title>
        <authorList>
            <person name="Duran D."/>
            <person name="Rey L."/>
            <person name="Navarro A."/>
            <person name="Busquets A."/>
            <person name="Imperial J."/>
            <person name="Ruiz-Argueso T."/>
        </authorList>
    </citation>
    <scope>NUCLEOTIDE SEQUENCE [LARGE SCALE GENOMIC DNA]</scope>
    <source>
        <strain evidence="6 7">Ro19</strain>
    </source>
</reference>
<organism evidence="6 7">
    <name type="scientific">Bradyrhizobium retamae</name>
    <dbReference type="NCBI Taxonomy" id="1300035"/>
    <lineage>
        <taxon>Bacteria</taxon>
        <taxon>Pseudomonadati</taxon>
        <taxon>Pseudomonadota</taxon>
        <taxon>Alphaproteobacteria</taxon>
        <taxon>Hyphomicrobiales</taxon>
        <taxon>Nitrobacteraceae</taxon>
        <taxon>Bradyrhizobium</taxon>
    </lineage>
</organism>
<evidence type="ECO:0000259" key="5">
    <source>
        <dbReference type="Pfam" id="PF00580"/>
    </source>
</evidence>
<dbReference type="SUPFAM" id="SSF52540">
    <property type="entry name" value="P-loop containing nucleoside triphosphate hydrolases"/>
    <property type="match status" value="1"/>
</dbReference>
<keyword evidence="4" id="KW-0067">ATP-binding</keyword>
<dbReference type="InterPro" id="IPR027417">
    <property type="entry name" value="P-loop_NTPase"/>
</dbReference>
<dbReference type="RefSeq" id="WP_057848226.1">
    <property type="nucleotide sequence ID" value="NZ_LLYA01000230.1"/>
</dbReference>
<dbReference type="GO" id="GO:0016787">
    <property type="term" value="F:hydrolase activity"/>
    <property type="evidence" value="ECO:0007669"/>
    <property type="project" value="UniProtKB-KW"/>
</dbReference>
<evidence type="ECO:0000313" key="6">
    <source>
        <dbReference type="EMBL" id="KRR15012.1"/>
    </source>
</evidence>
<keyword evidence="3" id="KW-0347">Helicase</keyword>
<evidence type="ECO:0000256" key="2">
    <source>
        <dbReference type="ARBA" id="ARBA00022801"/>
    </source>
</evidence>
<feature type="domain" description="UvrD-like helicase ATP-binding" evidence="5">
    <location>
        <begin position="14"/>
        <end position="87"/>
    </location>
</feature>
<keyword evidence="1" id="KW-0547">Nucleotide-binding</keyword>
<dbReference type="Gene3D" id="1.10.10.160">
    <property type="match status" value="1"/>
</dbReference>
<sequence>MRQAAGHDDKRALRAQKAAEVAGVYRYYEGRLHAEGVLDFADLINRPIEILRGDPAIRDEIRGQYAYILADEYQGVNSASALLLKELGACPSNGLGIKRSEF</sequence>
<dbReference type="Pfam" id="PF00580">
    <property type="entry name" value="UvrD-helicase"/>
    <property type="match status" value="1"/>
</dbReference>
<dbReference type="GO" id="GO:0140097">
    <property type="term" value="F:catalytic activity, acting on DNA"/>
    <property type="evidence" value="ECO:0007669"/>
    <property type="project" value="UniProtKB-ARBA"/>
</dbReference>
<dbReference type="InterPro" id="IPR014016">
    <property type="entry name" value="UvrD-like_ATP-bd"/>
</dbReference>
<name>A0A0R3M412_9BRAD</name>
<dbReference type="Proteomes" id="UP000052023">
    <property type="component" value="Unassembled WGS sequence"/>
</dbReference>
<keyword evidence="2" id="KW-0378">Hydrolase</keyword>
<comment type="caution">
    <text evidence="6">The sequence shown here is derived from an EMBL/GenBank/DDBJ whole genome shotgun (WGS) entry which is preliminary data.</text>
</comment>
<evidence type="ECO:0000313" key="7">
    <source>
        <dbReference type="Proteomes" id="UP000052023"/>
    </source>
</evidence>
<dbReference type="GO" id="GO:0004386">
    <property type="term" value="F:helicase activity"/>
    <property type="evidence" value="ECO:0007669"/>
    <property type="project" value="UniProtKB-KW"/>
</dbReference>
<accession>A0A0R3M412</accession>
<dbReference type="EMBL" id="LLYA01000230">
    <property type="protein sequence ID" value="KRR15012.1"/>
    <property type="molecule type" value="Genomic_DNA"/>
</dbReference>